<evidence type="ECO:0000313" key="2">
    <source>
        <dbReference type="Proteomes" id="UP001221757"/>
    </source>
</evidence>
<comment type="caution">
    <text evidence="1">The sequence shown here is derived from an EMBL/GenBank/DDBJ whole genome shotgun (WGS) entry which is preliminary data.</text>
</comment>
<keyword evidence="2" id="KW-1185">Reference proteome</keyword>
<proteinExistence type="predicted"/>
<organism evidence="1 2">
    <name type="scientific">Mycena rosella</name>
    <name type="common">Pink bonnet</name>
    <name type="synonym">Agaricus rosellus</name>
    <dbReference type="NCBI Taxonomy" id="1033263"/>
    <lineage>
        <taxon>Eukaryota</taxon>
        <taxon>Fungi</taxon>
        <taxon>Dikarya</taxon>
        <taxon>Basidiomycota</taxon>
        <taxon>Agaricomycotina</taxon>
        <taxon>Agaricomycetes</taxon>
        <taxon>Agaricomycetidae</taxon>
        <taxon>Agaricales</taxon>
        <taxon>Marasmiineae</taxon>
        <taxon>Mycenaceae</taxon>
        <taxon>Mycena</taxon>
    </lineage>
</organism>
<accession>A0AAD7GCC0</accession>
<evidence type="ECO:0000313" key="1">
    <source>
        <dbReference type="EMBL" id="KAJ7687754.1"/>
    </source>
</evidence>
<gene>
    <name evidence="1" type="ORF">B0H17DRAFT_1203459</name>
</gene>
<name>A0AAD7GCC0_MYCRO</name>
<sequence length="56" mass="6152">MVLSTGVKNESALLYTRHRDIHAGRIVVTQMLLASGLDVTANPDAYASIRLLTRQN</sequence>
<dbReference type="Proteomes" id="UP001221757">
    <property type="component" value="Unassembled WGS sequence"/>
</dbReference>
<dbReference type="AlphaFoldDB" id="A0AAD7GCC0"/>
<protein>
    <submittedName>
        <fullName evidence="1">Uncharacterized protein</fullName>
    </submittedName>
</protein>
<dbReference type="EMBL" id="JARKIE010000085">
    <property type="protein sequence ID" value="KAJ7687754.1"/>
    <property type="molecule type" value="Genomic_DNA"/>
</dbReference>
<reference evidence="1" key="1">
    <citation type="submission" date="2023-03" db="EMBL/GenBank/DDBJ databases">
        <title>Massive genome expansion in bonnet fungi (Mycena s.s.) driven by repeated elements and novel gene families across ecological guilds.</title>
        <authorList>
            <consortium name="Lawrence Berkeley National Laboratory"/>
            <person name="Harder C.B."/>
            <person name="Miyauchi S."/>
            <person name="Viragh M."/>
            <person name="Kuo A."/>
            <person name="Thoen E."/>
            <person name="Andreopoulos B."/>
            <person name="Lu D."/>
            <person name="Skrede I."/>
            <person name="Drula E."/>
            <person name="Henrissat B."/>
            <person name="Morin E."/>
            <person name="Kohler A."/>
            <person name="Barry K."/>
            <person name="LaButti K."/>
            <person name="Morin E."/>
            <person name="Salamov A."/>
            <person name="Lipzen A."/>
            <person name="Mereny Z."/>
            <person name="Hegedus B."/>
            <person name="Baldrian P."/>
            <person name="Stursova M."/>
            <person name="Weitz H."/>
            <person name="Taylor A."/>
            <person name="Grigoriev I.V."/>
            <person name="Nagy L.G."/>
            <person name="Martin F."/>
            <person name="Kauserud H."/>
        </authorList>
    </citation>
    <scope>NUCLEOTIDE SEQUENCE</scope>
    <source>
        <strain evidence="1">CBHHK067</strain>
    </source>
</reference>